<dbReference type="GO" id="GO:0016491">
    <property type="term" value="F:oxidoreductase activity"/>
    <property type="evidence" value="ECO:0007669"/>
    <property type="project" value="TreeGrafter"/>
</dbReference>
<accession>A0A7R9MKP2</accession>
<feature type="domain" description="Alcohol dehydrogenase-like N-terminal" evidence="1">
    <location>
        <begin position="47"/>
        <end position="107"/>
    </location>
</feature>
<sequence length="135" mass="14739">MKLELKDSKYFLSANLYHNSITLSVIKKTSNFREAVKVVSVPLVAPGDDQVLIKNIYAGVNATDVNITAARYNPNAELPFDVGLEGLGVIEAVGKNVTTHKVGQNVITFGVNPPRAYSEYLVICKPRRSDTNSES</sequence>
<dbReference type="InterPro" id="IPR011032">
    <property type="entry name" value="GroES-like_sf"/>
</dbReference>
<dbReference type="Pfam" id="PF08240">
    <property type="entry name" value="ADH_N"/>
    <property type="match status" value="1"/>
</dbReference>
<dbReference type="SUPFAM" id="SSF50129">
    <property type="entry name" value="GroES-like"/>
    <property type="match status" value="1"/>
</dbReference>
<dbReference type="OrthoDB" id="6415573at2759"/>
<evidence type="ECO:0000259" key="1">
    <source>
        <dbReference type="Pfam" id="PF08240"/>
    </source>
</evidence>
<dbReference type="Proteomes" id="UP000728032">
    <property type="component" value="Unassembled WGS sequence"/>
</dbReference>
<evidence type="ECO:0000313" key="2">
    <source>
        <dbReference type="EMBL" id="CAD7661049.1"/>
    </source>
</evidence>
<dbReference type="Gene3D" id="3.90.180.10">
    <property type="entry name" value="Medium-chain alcohol dehydrogenases, catalytic domain"/>
    <property type="match status" value="1"/>
</dbReference>
<dbReference type="PANTHER" id="PTHR43677">
    <property type="entry name" value="SHORT-CHAIN DEHYDROGENASE/REDUCTASE"/>
    <property type="match status" value="1"/>
</dbReference>
<evidence type="ECO:0000313" key="3">
    <source>
        <dbReference type="Proteomes" id="UP000728032"/>
    </source>
</evidence>
<dbReference type="InterPro" id="IPR051397">
    <property type="entry name" value="Zn-ADH-like_protein"/>
</dbReference>
<dbReference type="PANTHER" id="PTHR43677:SF3">
    <property type="entry name" value="PROSTAGLANDIN REDUCTASE 3"/>
    <property type="match status" value="1"/>
</dbReference>
<keyword evidence="3" id="KW-1185">Reference proteome</keyword>
<name>A0A7R9MKP2_9ACAR</name>
<dbReference type="AlphaFoldDB" id="A0A7R9MKP2"/>
<organism evidence="2">
    <name type="scientific">Oppiella nova</name>
    <dbReference type="NCBI Taxonomy" id="334625"/>
    <lineage>
        <taxon>Eukaryota</taxon>
        <taxon>Metazoa</taxon>
        <taxon>Ecdysozoa</taxon>
        <taxon>Arthropoda</taxon>
        <taxon>Chelicerata</taxon>
        <taxon>Arachnida</taxon>
        <taxon>Acari</taxon>
        <taxon>Acariformes</taxon>
        <taxon>Sarcoptiformes</taxon>
        <taxon>Oribatida</taxon>
        <taxon>Brachypylina</taxon>
        <taxon>Oppioidea</taxon>
        <taxon>Oppiidae</taxon>
        <taxon>Oppiella</taxon>
    </lineage>
</organism>
<dbReference type="GO" id="GO:0005739">
    <property type="term" value="C:mitochondrion"/>
    <property type="evidence" value="ECO:0007669"/>
    <property type="project" value="TreeGrafter"/>
</dbReference>
<gene>
    <name evidence="2" type="ORF">ONB1V03_LOCUS17611</name>
</gene>
<proteinExistence type="predicted"/>
<protein>
    <recommendedName>
        <fullName evidence="1">Alcohol dehydrogenase-like N-terminal domain-containing protein</fullName>
    </recommendedName>
</protein>
<dbReference type="EMBL" id="CAJPVJ010022230">
    <property type="protein sequence ID" value="CAG2178185.1"/>
    <property type="molecule type" value="Genomic_DNA"/>
</dbReference>
<dbReference type="EMBL" id="OC937055">
    <property type="protein sequence ID" value="CAD7661049.1"/>
    <property type="molecule type" value="Genomic_DNA"/>
</dbReference>
<dbReference type="InterPro" id="IPR013154">
    <property type="entry name" value="ADH-like_N"/>
</dbReference>
<reference evidence="2" key="1">
    <citation type="submission" date="2020-11" db="EMBL/GenBank/DDBJ databases">
        <authorList>
            <person name="Tran Van P."/>
        </authorList>
    </citation>
    <scope>NUCLEOTIDE SEQUENCE</scope>
</reference>